<gene>
    <name evidence="1" type="ORF">E5L68_007025</name>
</gene>
<sequence length="167" mass="18556">MKKFLAVLAIVFLANLGCKKLDDNDGLCACSPVTEPTVALVVKNAAGADMLNPATQGYFTNANIQLYYQENGGALKQLNFYVRPSFSYGSDKFNHYQLHTTEIIKHIAVNNHSFYLKLGSNNPLKLDFELKTNEKYKVIKLLVDDVEAPAETGTVAAYVPNIFYINL</sequence>
<evidence type="ECO:0008006" key="3">
    <source>
        <dbReference type="Google" id="ProtNLM"/>
    </source>
</evidence>
<comment type="caution">
    <text evidence="1">The sequence shown here is derived from an EMBL/GenBank/DDBJ whole genome shotgun (WGS) entry which is preliminary data.</text>
</comment>
<reference evidence="1 2" key="1">
    <citation type="submission" date="2024-12" db="EMBL/GenBank/DDBJ databases">
        <authorList>
            <person name="Hu S."/>
        </authorList>
    </citation>
    <scope>NUCLEOTIDE SEQUENCE [LARGE SCALE GENOMIC DNA]</scope>
    <source>
        <strain evidence="1 2">P-25</strain>
    </source>
</reference>
<accession>A0ABW9JIV4</accession>
<evidence type="ECO:0000313" key="2">
    <source>
        <dbReference type="Proteomes" id="UP001517367"/>
    </source>
</evidence>
<evidence type="ECO:0000313" key="1">
    <source>
        <dbReference type="EMBL" id="MFN0291138.1"/>
    </source>
</evidence>
<organism evidence="1 2">
    <name type="scientific">Pedobacter helvus</name>
    <dbReference type="NCBI Taxonomy" id="2563444"/>
    <lineage>
        <taxon>Bacteria</taxon>
        <taxon>Pseudomonadati</taxon>
        <taxon>Bacteroidota</taxon>
        <taxon>Sphingobacteriia</taxon>
        <taxon>Sphingobacteriales</taxon>
        <taxon>Sphingobacteriaceae</taxon>
        <taxon>Pedobacter</taxon>
    </lineage>
</organism>
<keyword evidence="2" id="KW-1185">Reference proteome</keyword>
<dbReference type="Proteomes" id="UP001517367">
    <property type="component" value="Unassembled WGS sequence"/>
</dbReference>
<dbReference type="RefSeq" id="WP_138730350.1">
    <property type="nucleotide sequence ID" value="NZ_SRMP02000009.1"/>
</dbReference>
<dbReference type="EMBL" id="SRMP02000009">
    <property type="protein sequence ID" value="MFN0291138.1"/>
    <property type="molecule type" value="Genomic_DNA"/>
</dbReference>
<name>A0ABW9JIV4_9SPHI</name>
<proteinExistence type="predicted"/>
<protein>
    <recommendedName>
        <fullName evidence="3">DUF4843 domain-containing protein</fullName>
    </recommendedName>
</protein>